<dbReference type="Gene3D" id="3.30.70.270">
    <property type="match status" value="1"/>
</dbReference>
<dbReference type="RefSeq" id="XP_062702038.1">
    <property type="nucleotide sequence ID" value="XM_062846054.1"/>
</dbReference>
<protein>
    <submittedName>
        <fullName evidence="8">Uncharacterized protein</fullName>
    </submittedName>
</protein>
<dbReference type="Pfam" id="PF03564">
    <property type="entry name" value="DUF1759"/>
    <property type="match status" value="1"/>
</dbReference>
<dbReference type="Pfam" id="PF00078">
    <property type="entry name" value="RVT_1"/>
    <property type="match status" value="1"/>
</dbReference>
<dbReference type="SUPFAM" id="SSF53098">
    <property type="entry name" value="Ribonuclease H-like"/>
    <property type="match status" value="1"/>
</dbReference>
<dbReference type="InterPro" id="IPR043502">
    <property type="entry name" value="DNA/RNA_pol_sf"/>
</dbReference>
<dbReference type="InterPro" id="IPR040676">
    <property type="entry name" value="DUF5641"/>
</dbReference>
<dbReference type="InterPro" id="IPR019787">
    <property type="entry name" value="Znf_PHD-finger"/>
</dbReference>
<dbReference type="RefSeq" id="XP_062702039.1">
    <property type="nucleotide sequence ID" value="XM_062846055.1"/>
</dbReference>
<keyword evidence="3" id="KW-0862">Zinc</keyword>
<dbReference type="InterPro" id="IPR001965">
    <property type="entry name" value="Znf_PHD"/>
</dbReference>
<dbReference type="InterPro" id="IPR012337">
    <property type="entry name" value="RNaseH-like_sf"/>
</dbReference>
<feature type="region of interest" description="Disordered" evidence="5">
    <location>
        <begin position="227"/>
        <end position="252"/>
    </location>
</feature>
<dbReference type="CDD" id="cd01644">
    <property type="entry name" value="RT_pepA17"/>
    <property type="match status" value="1"/>
</dbReference>
<dbReference type="SUPFAM" id="SSF57903">
    <property type="entry name" value="FYVE/PHD zinc finger"/>
    <property type="match status" value="1"/>
</dbReference>
<dbReference type="EnsemblMetazoa" id="AALFPA23_013576.R19664">
    <property type="protein sequence ID" value="AALFPA23_013576.P19664"/>
    <property type="gene ID" value="AALFPA23_013576"/>
</dbReference>
<dbReference type="EnsemblMetazoa" id="AALFPA23_013576.R19663">
    <property type="protein sequence ID" value="AALFPA23_013576.P19663"/>
    <property type="gene ID" value="AALFPA23_013576"/>
</dbReference>
<feature type="domain" description="PHD-type" evidence="6">
    <location>
        <begin position="160"/>
        <end position="208"/>
    </location>
</feature>
<proteinExistence type="predicted"/>
<feature type="compositionally biased region" description="Low complexity" evidence="5">
    <location>
        <begin position="1"/>
        <end position="16"/>
    </location>
</feature>
<sequence length="2084" mass="235107">MMSGKGSKTGSSRIGSAGTSNNHREGGTSATGAAAVIPTRVTIPVTAVSTPGNISIVAASASNAAAVATSEAVDISYKGVGALRTAAEAVNSSTDLVKAGNPPPTTQVNVDVANKLNSKGAIPKQTASIAEQVRRASLSNLRGKVVVRRNPFRRARPNRYRSCELCADSDNSRMVQCDGCERWFHFTCVEVTEGTAEISWVCPVCSAAPYETEQLVPPKDVRVVVQADNPPPMDSGETKSCGKKSSKRSEKRKLDLRLQKLEEQKKLEQKFLEEKFKILEECEGDSETDFADEDLEKMSNISQWIRDTERGEAAQDSGVVEEDLQDEYGLPAVLTEQRVPVDQRQPGQLHFSQGGQRNTFHIPDFAPEQRSTPQTRPAIRSINPAAQCFPIPPARPQSLTRPRLTGPAMEPEPIPTEETICILNRSQLAARQAVSKDLPEFAGNPEDWPLFFSMYTSSTQMCGFSNEENMLRLRKCLKGKALDAVKSRLLHPSNVSGVLSTLKMLYGRPEAIVQAAIRKIRSLPSPEIDRLESLVNFALTVENLVATIEVCGVRDFVYNASLKFELVERLPPTLRLDWAKYTRGNPAPNLLDFSSWLYSMAEDASAVMQTCSTAPRSRSNKKDAFINVHSESPKDTRDRSREPFKECFVCKGSCPAIVKCKRFSELSYESKWSVIREAKLCRKCLRKHNGTCRQQNKCGINGCTYLHHPLLHSEKTRSDPGAVAATNSSCNIHQTQTSDVLFRIAPVVLHGPAKTVRTYAFIDDGSELSLMERSLAQELGLQGSQTALCLKWTGDTSRMENDSQKVEVTVSPARNTSQRHKLADVRTIKELKLRPQTLIASEMQGRYRHLAGIPFDSYIDVSPRILIGLDNAQLGHAFKSREGKSSEPIAVKTRLGWIVYGSCSSIQHPESHINYHAVQVCECNEASDESLHTAMKNYFTLDSMGISKPEKALLSVDDQRAMEILEAVTQRKDGHYESGLLWKYDAVRLPDSKAMALRRWECLERRMKKDDELAGALRTKMTDYVQKGYVRKLTSEELKVRQPREWYLPVFPVYNPNKPGKLRLVWDAAATAHGISLNSVLLKGPDQLTSLLTVLIQFREFRVAVCGDIRDMFHQVLMRKEDQHCLRFYWEGDTQGSAPNVYAMTVMTFGACCSPTTAQYVKNIDAKRFEAEYPQAVEAIVKKHYVDDMLASVETEEEAVKLAQDVKRIHAAGGFEMRNWLSNSSIVRESLQEDTTTEKYLGAEEDNFTEKVLGLWWNTTTDCFTFKVSHRYDQDLLSGCRRPTKREVLRTLMMMFDPLGFISHFLMYLKVLMQEIWRSSIDWDTPIEEPQFQKWLIWLKVLPEVENVQLPRCYRLSVSMDSSCNIQMHTFVDASESGFAAVVYLRFEQGDVTETAFVSAKTRVAPLKFLSIPRSELQASILGVRLANSVSRSLSVTVRKHYFWTDSRDVLCWLNSDHRRYSQFVAFRVSEILETTDAKEWRWVPTKLNVADEGTKWTRQPDLSASSRWFQGPEFLRKSQEEWPVPSHHGATDTEIRAHLLTHVSTVESIINPQNYSKWTTILRTTAFVFRYINNSRPMMKQRTGGPLTQQELARAENFLYRLAQSDEYAEEMAILFNNRLCETDKQSIPKSSSIAYFCPFLDESDVLRVRGRTGACPLIDYDAVNPIILPRAHRVTHLILLQYHRKYHHQNHNTVLNEIRQRYRIPRLKSTYNTIRKQCQECMNARATPQPPAMSDLPAARLAAFSRPFTHMGVDYFGPVLVTANRKTEKRWVLLATCLTIRAIHLQVAHTLSTDSCIMALRNVIGRRGTPAVIYSDQGTNFRGASKELKNAMDNLDRERLKAEFTTTHTTWIFNPPASPHMGGAWERLVRTVKQNLNKLLPNRTLSYEVLENLLIEVENVVNSRPLTSIPVEDDESPVLTPNHFLLGSSNGLRSWVPLDSSPPALKHCWHLSQSLANQFWTQWLRDYLPSITRRTKWLNPTKPIEVGDIVVIVDPSFPRNCWPKGRVISTKPGADDQVRWATVQTTSGIYERPAVKLAVLDVGVCKDTPQDSHRCIPGGSVDFATYRDPTSPNVPTLMNVNE</sequence>
<dbReference type="InterPro" id="IPR013083">
    <property type="entry name" value="Znf_RING/FYVE/PHD"/>
</dbReference>
<feature type="region of interest" description="Disordered" evidence="5">
    <location>
        <begin position="1"/>
        <end position="33"/>
    </location>
</feature>
<dbReference type="EnsemblMetazoa" id="AALFPA23_013576.R19660">
    <property type="protein sequence ID" value="AALFPA23_013576.P19660"/>
    <property type="gene ID" value="AALFPA23_013576"/>
</dbReference>
<dbReference type="InterPro" id="IPR005312">
    <property type="entry name" value="DUF1759"/>
</dbReference>
<keyword evidence="1" id="KW-0479">Metal-binding</keyword>
<dbReference type="InterPro" id="IPR011011">
    <property type="entry name" value="Znf_FYVE_PHD"/>
</dbReference>
<dbReference type="Gene3D" id="3.30.40.10">
    <property type="entry name" value="Zinc/RING finger domain, C3HC4 (zinc finger)"/>
    <property type="match status" value="1"/>
</dbReference>
<evidence type="ECO:0000313" key="9">
    <source>
        <dbReference type="Proteomes" id="UP000069940"/>
    </source>
</evidence>
<organism evidence="8 9">
    <name type="scientific">Aedes albopictus</name>
    <name type="common">Asian tiger mosquito</name>
    <name type="synonym">Stegomyia albopicta</name>
    <dbReference type="NCBI Taxonomy" id="7160"/>
    <lineage>
        <taxon>Eukaryota</taxon>
        <taxon>Metazoa</taxon>
        <taxon>Ecdysozoa</taxon>
        <taxon>Arthropoda</taxon>
        <taxon>Hexapoda</taxon>
        <taxon>Insecta</taxon>
        <taxon>Pterygota</taxon>
        <taxon>Neoptera</taxon>
        <taxon>Endopterygota</taxon>
        <taxon>Diptera</taxon>
        <taxon>Nematocera</taxon>
        <taxon>Culicoidea</taxon>
        <taxon>Culicidae</taxon>
        <taxon>Culicinae</taxon>
        <taxon>Aedini</taxon>
        <taxon>Aedes</taxon>
        <taxon>Stegomyia</taxon>
    </lineage>
</organism>
<dbReference type="Gene3D" id="3.10.10.10">
    <property type="entry name" value="HIV Type 1 Reverse Transcriptase, subunit A, domain 1"/>
    <property type="match status" value="1"/>
</dbReference>
<dbReference type="RefSeq" id="XP_062702040.1">
    <property type="nucleotide sequence ID" value="XM_062846056.1"/>
</dbReference>
<dbReference type="Pfam" id="PF18701">
    <property type="entry name" value="DUF5641"/>
    <property type="match status" value="1"/>
</dbReference>
<dbReference type="GeneID" id="115254704"/>
<dbReference type="Gene3D" id="3.30.420.10">
    <property type="entry name" value="Ribonuclease H-like superfamily/Ribonuclease H"/>
    <property type="match status" value="1"/>
</dbReference>
<feature type="compositionally biased region" description="Basic residues" evidence="5">
    <location>
        <begin position="241"/>
        <end position="251"/>
    </location>
</feature>
<dbReference type="InterPro" id="IPR008042">
    <property type="entry name" value="Retrotrans_Pao"/>
</dbReference>
<evidence type="ECO:0000313" key="8">
    <source>
        <dbReference type="EnsemblMetazoa" id="AALFPA23_013576.P19664"/>
    </source>
</evidence>
<dbReference type="Pfam" id="PF05380">
    <property type="entry name" value="Peptidase_A17"/>
    <property type="match status" value="1"/>
</dbReference>
<reference evidence="9" key="1">
    <citation type="journal article" date="2015" name="Proc. Natl. Acad. Sci. U.S.A.">
        <title>Genome sequence of the Asian Tiger mosquito, Aedes albopictus, reveals insights into its biology, genetics, and evolution.</title>
        <authorList>
            <person name="Chen X.G."/>
            <person name="Jiang X."/>
            <person name="Gu J."/>
            <person name="Xu M."/>
            <person name="Wu Y."/>
            <person name="Deng Y."/>
            <person name="Zhang C."/>
            <person name="Bonizzoni M."/>
            <person name="Dermauw W."/>
            <person name="Vontas J."/>
            <person name="Armbruster P."/>
            <person name="Huang X."/>
            <person name="Yang Y."/>
            <person name="Zhang H."/>
            <person name="He W."/>
            <person name="Peng H."/>
            <person name="Liu Y."/>
            <person name="Wu K."/>
            <person name="Chen J."/>
            <person name="Lirakis M."/>
            <person name="Topalis P."/>
            <person name="Van Leeuwen T."/>
            <person name="Hall A.B."/>
            <person name="Jiang X."/>
            <person name="Thorpe C."/>
            <person name="Mueller R.L."/>
            <person name="Sun C."/>
            <person name="Waterhouse R.M."/>
            <person name="Yan G."/>
            <person name="Tu Z.J."/>
            <person name="Fang X."/>
            <person name="James A.A."/>
        </authorList>
    </citation>
    <scope>NUCLEOTIDE SEQUENCE [LARGE SCALE GENOMIC DNA]</scope>
    <source>
        <strain evidence="9">Foshan</strain>
    </source>
</reference>
<dbReference type="SUPFAM" id="SSF56672">
    <property type="entry name" value="DNA/RNA polymerases"/>
    <property type="match status" value="1"/>
</dbReference>
<dbReference type="InterPro" id="IPR001584">
    <property type="entry name" value="Integrase_cat-core"/>
</dbReference>
<evidence type="ECO:0000256" key="4">
    <source>
        <dbReference type="PROSITE-ProRule" id="PRU00146"/>
    </source>
</evidence>
<dbReference type="Proteomes" id="UP000069940">
    <property type="component" value="Unassembled WGS sequence"/>
</dbReference>
<evidence type="ECO:0000256" key="2">
    <source>
        <dbReference type="ARBA" id="ARBA00022771"/>
    </source>
</evidence>
<dbReference type="PANTHER" id="PTHR47331">
    <property type="entry name" value="PHD-TYPE DOMAIN-CONTAINING PROTEIN"/>
    <property type="match status" value="1"/>
</dbReference>
<dbReference type="Pfam" id="PF00628">
    <property type="entry name" value="PHD"/>
    <property type="match status" value="1"/>
</dbReference>
<accession>A0ABM1YZK9</accession>
<dbReference type="PROSITE" id="PS50016">
    <property type="entry name" value="ZF_PHD_2"/>
    <property type="match status" value="1"/>
</dbReference>
<evidence type="ECO:0000259" key="7">
    <source>
        <dbReference type="PROSITE" id="PS50994"/>
    </source>
</evidence>
<dbReference type="PROSITE" id="PS01359">
    <property type="entry name" value="ZF_PHD_1"/>
    <property type="match status" value="1"/>
</dbReference>
<dbReference type="PROSITE" id="PS50994">
    <property type="entry name" value="INTEGRASE"/>
    <property type="match status" value="1"/>
</dbReference>
<dbReference type="InterPro" id="IPR000477">
    <property type="entry name" value="RT_dom"/>
</dbReference>
<evidence type="ECO:0000259" key="6">
    <source>
        <dbReference type="PROSITE" id="PS50016"/>
    </source>
</evidence>
<keyword evidence="2 4" id="KW-0863">Zinc-finger</keyword>
<reference evidence="8" key="2">
    <citation type="submission" date="2025-05" db="UniProtKB">
        <authorList>
            <consortium name="EnsemblMetazoa"/>
        </authorList>
    </citation>
    <scope>IDENTIFICATION</scope>
    <source>
        <strain evidence="8">Foshan</strain>
    </source>
</reference>
<evidence type="ECO:0000256" key="3">
    <source>
        <dbReference type="ARBA" id="ARBA00022833"/>
    </source>
</evidence>
<dbReference type="InterPro" id="IPR019786">
    <property type="entry name" value="Zinc_finger_PHD-type_CS"/>
</dbReference>
<name>A0ABM1YZK9_AEDAL</name>
<dbReference type="SMART" id="SM00249">
    <property type="entry name" value="PHD"/>
    <property type="match status" value="1"/>
</dbReference>
<evidence type="ECO:0000256" key="1">
    <source>
        <dbReference type="ARBA" id="ARBA00022723"/>
    </source>
</evidence>
<feature type="domain" description="Integrase catalytic" evidence="7">
    <location>
        <begin position="1745"/>
        <end position="1931"/>
    </location>
</feature>
<keyword evidence="9" id="KW-1185">Reference proteome</keyword>
<dbReference type="PANTHER" id="PTHR47331:SF1">
    <property type="entry name" value="GAG-LIKE PROTEIN"/>
    <property type="match status" value="1"/>
</dbReference>
<evidence type="ECO:0000256" key="5">
    <source>
        <dbReference type="SAM" id="MobiDB-lite"/>
    </source>
</evidence>
<dbReference type="InterPro" id="IPR043128">
    <property type="entry name" value="Rev_trsase/Diguanyl_cyclase"/>
</dbReference>
<dbReference type="InterPro" id="IPR036397">
    <property type="entry name" value="RNaseH_sf"/>
</dbReference>